<keyword evidence="1" id="KW-0472">Membrane</keyword>
<gene>
    <name evidence="3" type="ORF">MARI151_60449</name>
</gene>
<keyword evidence="4" id="KW-1185">Reference proteome</keyword>
<keyword evidence="1" id="KW-1133">Transmembrane helix</keyword>
<evidence type="ECO:0000256" key="1">
    <source>
        <dbReference type="SAM" id="Phobius"/>
    </source>
</evidence>
<feature type="signal peptide" evidence="2">
    <location>
        <begin position="1"/>
        <end position="19"/>
    </location>
</feature>
<evidence type="ECO:0000256" key="2">
    <source>
        <dbReference type="SAM" id="SignalP"/>
    </source>
</evidence>
<dbReference type="EMBL" id="CABWLR010000006">
    <property type="protein sequence ID" value="VXC25455.1"/>
    <property type="molecule type" value="Genomic_DNA"/>
</dbReference>
<protein>
    <submittedName>
        <fullName evidence="3">Uncharacterized protein</fullName>
    </submittedName>
</protein>
<evidence type="ECO:0000313" key="4">
    <source>
        <dbReference type="Proteomes" id="UP000430202"/>
    </source>
</evidence>
<feature type="chain" id="PRO_5024809488" evidence="2">
    <location>
        <begin position="20"/>
        <end position="206"/>
    </location>
</feature>
<feature type="transmembrane region" description="Helical" evidence="1">
    <location>
        <begin position="174"/>
        <end position="195"/>
    </location>
</feature>
<dbReference type="AlphaFoldDB" id="A0A653X2Z6"/>
<reference evidence="3 4" key="1">
    <citation type="submission" date="2019-10" db="EMBL/GenBank/DDBJ databases">
        <authorList>
            <person name="Karimi E."/>
        </authorList>
    </citation>
    <scope>NUCLEOTIDE SEQUENCE [LARGE SCALE GENOMIC DNA]</scope>
    <source>
        <strain evidence="3">Maribacter sp. 151</strain>
    </source>
</reference>
<dbReference type="Proteomes" id="UP000430202">
    <property type="component" value="Unassembled WGS sequence"/>
</dbReference>
<sequence length="206" mass="23136">MKKYILTICTVLFTLFGHAHNPDASTTMLVEKGDDTWILQISSSLTAFQQEVRTHFTETPYNSPEEFQQMVISHIKNNLEINFNDGSEITLGNGVVKLGHETKVVFEVFGIDSDLQSIHIKNTAFNDISKSQSVLFIFKDGFQKDQFVLNNDNGHTLELIASGNKFIEANEQNASFNSTFAIIIVISLLVFSFIVQKTILSKVPIE</sequence>
<organism evidence="3 4">
    <name type="scientific">Maribacter litoralis</name>
    <dbReference type="NCBI Taxonomy" id="2059726"/>
    <lineage>
        <taxon>Bacteria</taxon>
        <taxon>Pseudomonadati</taxon>
        <taxon>Bacteroidota</taxon>
        <taxon>Flavobacteriia</taxon>
        <taxon>Flavobacteriales</taxon>
        <taxon>Flavobacteriaceae</taxon>
        <taxon>Maribacter</taxon>
    </lineage>
</organism>
<dbReference type="RefSeq" id="WP_159304050.1">
    <property type="nucleotide sequence ID" value="NZ_LR733271.1"/>
</dbReference>
<accession>A0A653X2Z6</accession>
<name>A0A653X2Z6_9FLAO</name>
<keyword evidence="1" id="KW-0812">Transmembrane</keyword>
<proteinExistence type="predicted"/>
<keyword evidence="2" id="KW-0732">Signal</keyword>
<evidence type="ECO:0000313" key="3">
    <source>
        <dbReference type="EMBL" id="VXC25455.1"/>
    </source>
</evidence>